<evidence type="ECO:0000256" key="7">
    <source>
        <dbReference type="SAM" id="SignalP"/>
    </source>
</evidence>
<dbReference type="InterPro" id="IPR019931">
    <property type="entry name" value="LPXTG_anchor"/>
</dbReference>
<evidence type="ECO:0000256" key="6">
    <source>
        <dbReference type="SAM" id="Phobius"/>
    </source>
</evidence>
<evidence type="ECO:0000313" key="9">
    <source>
        <dbReference type="EMBL" id="STD83395.1"/>
    </source>
</evidence>
<dbReference type="NCBIfam" id="TIGR01167">
    <property type="entry name" value="LPXTG_anchor"/>
    <property type="match status" value="1"/>
</dbReference>
<dbReference type="AlphaFoldDB" id="A0A376H3L6"/>
<proteinExistence type="predicted"/>
<keyword evidence="6" id="KW-1133">Transmembrane helix</keyword>
<feature type="transmembrane region" description="Helical" evidence="6">
    <location>
        <begin position="273"/>
        <end position="293"/>
    </location>
</feature>
<evidence type="ECO:0000256" key="4">
    <source>
        <dbReference type="ARBA" id="ARBA00023088"/>
    </source>
</evidence>
<keyword evidence="1" id="KW-0134">Cell wall</keyword>
<feature type="region of interest" description="Disordered" evidence="5">
    <location>
        <begin position="29"/>
        <end position="192"/>
    </location>
</feature>
<feature type="compositionally biased region" description="Low complexity" evidence="5">
    <location>
        <begin position="105"/>
        <end position="129"/>
    </location>
</feature>
<sequence length="309" mass="32768">MKKFLFISLFSTLFLTSGTIAFADEEIPTTPSVTEGTKPSVLIPEVPDTEESKPDNPVVINPGDAETEKPTDPVTPINPPVDPEPPTDPIIPTDPEKPVDPETPTEPTNPTGTTDSGQSGTSGIISSGDAGKTGTSETPTDPTDKQTGHTEEKTNSSKTDGTSEQPSEPEKETTVTVTPNGQISTDPNQGTAVPIVTGNVNELTAIPTPATPVKAENGQTIVGMQDGVSLVQDTQGNVVKDLSIPVKKLPSGNIEVKTADGQTKVLPHTGEDLQIGLSILGSLLTAVAWFIFYRKKQWFKWCPLFKKFI</sequence>
<evidence type="ECO:0000256" key="2">
    <source>
        <dbReference type="ARBA" id="ARBA00022525"/>
    </source>
</evidence>
<name>A0A376H3L6_ENTGA</name>
<keyword evidence="3 7" id="KW-0732">Signal</keyword>
<evidence type="ECO:0000313" key="10">
    <source>
        <dbReference type="Proteomes" id="UP000254807"/>
    </source>
</evidence>
<evidence type="ECO:0000256" key="3">
    <source>
        <dbReference type="ARBA" id="ARBA00022729"/>
    </source>
</evidence>
<feature type="domain" description="Gram-positive cocci surface proteins LPxTG" evidence="8">
    <location>
        <begin position="261"/>
        <end position="296"/>
    </location>
</feature>
<keyword evidence="6" id="KW-0472">Membrane</keyword>
<evidence type="ECO:0000256" key="5">
    <source>
        <dbReference type="SAM" id="MobiDB-lite"/>
    </source>
</evidence>
<dbReference type="Proteomes" id="UP000254807">
    <property type="component" value="Unassembled WGS sequence"/>
</dbReference>
<feature type="compositionally biased region" description="Polar residues" evidence="5">
    <location>
        <begin position="179"/>
        <end position="191"/>
    </location>
</feature>
<protein>
    <submittedName>
        <fullName evidence="9">Cell wall surface anchor family protein</fullName>
    </submittedName>
</protein>
<feature type="compositionally biased region" description="Basic and acidic residues" evidence="5">
    <location>
        <begin position="142"/>
        <end position="155"/>
    </location>
</feature>
<evidence type="ECO:0000256" key="1">
    <source>
        <dbReference type="ARBA" id="ARBA00022512"/>
    </source>
</evidence>
<dbReference type="OrthoDB" id="2194813at2"/>
<dbReference type="EMBL" id="UFYW01000001">
    <property type="protein sequence ID" value="STD83395.1"/>
    <property type="molecule type" value="Genomic_DNA"/>
</dbReference>
<dbReference type="RefSeq" id="WP_060815098.1">
    <property type="nucleotide sequence ID" value="NZ_JBHULA010000056.1"/>
</dbReference>
<accession>A0A376H3L6</accession>
<organism evidence="9 10">
    <name type="scientific">Enterococcus gallinarum</name>
    <dbReference type="NCBI Taxonomy" id="1353"/>
    <lineage>
        <taxon>Bacteria</taxon>
        <taxon>Bacillati</taxon>
        <taxon>Bacillota</taxon>
        <taxon>Bacilli</taxon>
        <taxon>Lactobacillales</taxon>
        <taxon>Enterococcaceae</taxon>
        <taxon>Enterococcus</taxon>
    </lineage>
</organism>
<gene>
    <name evidence="9" type="ORF">NCTC12360_01860</name>
</gene>
<feature type="chain" id="PRO_5016780642" evidence="7">
    <location>
        <begin position="24"/>
        <end position="309"/>
    </location>
</feature>
<keyword evidence="6" id="KW-0812">Transmembrane</keyword>
<keyword evidence="10" id="KW-1185">Reference proteome</keyword>
<keyword evidence="4" id="KW-0572">Peptidoglycan-anchor</keyword>
<feature type="compositionally biased region" description="Pro residues" evidence="5">
    <location>
        <begin position="76"/>
        <end position="89"/>
    </location>
</feature>
<feature type="signal peptide" evidence="7">
    <location>
        <begin position="1"/>
        <end position="23"/>
    </location>
</feature>
<dbReference type="Pfam" id="PF00746">
    <property type="entry name" value="Gram_pos_anchor"/>
    <property type="match status" value="1"/>
</dbReference>
<keyword evidence="2" id="KW-0964">Secreted</keyword>
<feature type="compositionally biased region" description="Polar residues" evidence="5">
    <location>
        <begin position="156"/>
        <end position="166"/>
    </location>
</feature>
<reference evidence="9 10" key="1">
    <citation type="submission" date="2018-06" db="EMBL/GenBank/DDBJ databases">
        <authorList>
            <consortium name="Pathogen Informatics"/>
            <person name="Doyle S."/>
        </authorList>
    </citation>
    <scope>NUCLEOTIDE SEQUENCE [LARGE SCALE GENOMIC DNA]</scope>
    <source>
        <strain evidence="9 10">NCTC12360</strain>
    </source>
</reference>
<evidence type="ECO:0000259" key="8">
    <source>
        <dbReference type="Pfam" id="PF00746"/>
    </source>
</evidence>